<gene>
    <name evidence="2" type="ORF">B0I35DRAFT_474036</name>
</gene>
<sequence length="69" mass="7448">MGANLSIVNPIDKSGIVLAPNDLNALTCVLIDRWKGPHDKIRQGGGSVLVAFVLSAAWPVVMTYLFLNR</sequence>
<keyword evidence="3" id="KW-1185">Reference proteome</keyword>
<organism evidence="2 3">
    <name type="scientific">Stachybotrys elegans</name>
    <dbReference type="NCBI Taxonomy" id="80388"/>
    <lineage>
        <taxon>Eukaryota</taxon>
        <taxon>Fungi</taxon>
        <taxon>Dikarya</taxon>
        <taxon>Ascomycota</taxon>
        <taxon>Pezizomycotina</taxon>
        <taxon>Sordariomycetes</taxon>
        <taxon>Hypocreomycetidae</taxon>
        <taxon>Hypocreales</taxon>
        <taxon>Stachybotryaceae</taxon>
        <taxon>Stachybotrys</taxon>
    </lineage>
</organism>
<keyword evidence="1" id="KW-1133">Transmembrane helix</keyword>
<evidence type="ECO:0000256" key="1">
    <source>
        <dbReference type="SAM" id="Phobius"/>
    </source>
</evidence>
<dbReference type="OrthoDB" id="4987761at2759"/>
<keyword evidence="1" id="KW-0472">Membrane</keyword>
<protein>
    <submittedName>
        <fullName evidence="2">Uncharacterized protein</fullName>
    </submittedName>
</protein>
<keyword evidence="1" id="KW-0812">Transmembrane</keyword>
<evidence type="ECO:0000313" key="2">
    <source>
        <dbReference type="EMBL" id="KAH7329431.1"/>
    </source>
</evidence>
<feature type="transmembrane region" description="Helical" evidence="1">
    <location>
        <begin position="48"/>
        <end position="67"/>
    </location>
</feature>
<proteinExistence type="predicted"/>
<dbReference type="AlphaFoldDB" id="A0A8K0WZ10"/>
<comment type="caution">
    <text evidence="2">The sequence shown here is derived from an EMBL/GenBank/DDBJ whole genome shotgun (WGS) entry which is preliminary data.</text>
</comment>
<evidence type="ECO:0000313" key="3">
    <source>
        <dbReference type="Proteomes" id="UP000813444"/>
    </source>
</evidence>
<name>A0A8K0WZ10_9HYPO</name>
<dbReference type="EMBL" id="JAGPNK010000001">
    <property type="protein sequence ID" value="KAH7329431.1"/>
    <property type="molecule type" value="Genomic_DNA"/>
</dbReference>
<dbReference type="Proteomes" id="UP000813444">
    <property type="component" value="Unassembled WGS sequence"/>
</dbReference>
<reference evidence="2" key="1">
    <citation type="journal article" date="2021" name="Nat. Commun.">
        <title>Genetic determinants of endophytism in the Arabidopsis root mycobiome.</title>
        <authorList>
            <person name="Mesny F."/>
            <person name="Miyauchi S."/>
            <person name="Thiergart T."/>
            <person name="Pickel B."/>
            <person name="Atanasova L."/>
            <person name="Karlsson M."/>
            <person name="Huettel B."/>
            <person name="Barry K.W."/>
            <person name="Haridas S."/>
            <person name="Chen C."/>
            <person name="Bauer D."/>
            <person name="Andreopoulos W."/>
            <person name="Pangilinan J."/>
            <person name="LaButti K."/>
            <person name="Riley R."/>
            <person name="Lipzen A."/>
            <person name="Clum A."/>
            <person name="Drula E."/>
            <person name="Henrissat B."/>
            <person name="Kohler A."/>
            <person name="Grigoriev I.V."/>
            <person name="Martin F.M."/>
            <person name="Hacquard S."/>
        </authorList>
    </citation>
    <scope>NUCLEOTIDE SEQUENCE</scope>
    <source>
        <strain evidence="2">MPI-CAGE-CH-0235</strain>
    </source>
</reference>
<accession>A0A8K0WZ10</accession>